<reference evidence="1" key="1">
    <citation type="journal article" date="2020" name="Cell">
        <title>Large-Scale Comparative Analyses of Tick Genomes Elucidate Their Genetic Diversity and Vector Capacities.</title>
        <authorList>
            <consortium name="Tick Genome and Microbiome Consortium (TIGMIC)"/>
            <person name="Jia N."/>
            <person name="Wang J."/>
            <person name="Shi W."/>
            <person name="Du L."/>
            <person name="Sun Y."/>
            <person name="Zhan W."/>
            <person name="Jiang J.F."/>
            <person name="Wang Q."/>
            <person name="Zhang B."/>
            <person name="Ji P."/>
            <person name="Bell-Sakyi L."/>
            <person name="Cui X.M."/>
            <person name="Yuan T.T."/>
            <person name="Jiang B.G."/>
            <person name="Yang W.F."/>
            <person name="Lam T.T."/>
            <person name="Chang Q.C."/>
            <person name="Ding S.J."/>
            <person name="Wang X.J."/>
            <person name="Zhu J.G."/>
            <person name="Ruan X.D."/>
            <person name="Zhao L."/>
            <person name="Wei J.T."/>
            <person name="Ye R.Z."/>
            <person name="Que T.C."/>
            <person name="Du C.H."/>
            <person name="Zhou Y.H."/>
            <person name="Cheng J.X."/>
            <person name="Dai P.F."/>
            <person name="Guo W.B."/>
            <person name="Han X.H."/>
            <person name="Huang E.J."/>
            <person name="Li L.F."/>
            <person name="Wei W."/>
            <person name="Gao Y.C."/>
            <person name="Liu J.Z."/>
            <person name="Shao H.Z."/>
            <person name="Wang X."/>
            <person name="Wang C.C."/>
            <person name="Yang T.C."/>
            <person name="Huo Q.B."/>
            <person name="Li W."/>
            <person name="Chen H.Y."/>
            <person name="Chen S.E."/>
            <person name="Zhou L.G."/>
            <person name="Ni X.B."/>
            <person name="Tian J.H."/>
            <person name="Sheng Y."/>
            <person name="Liu T."/>
            <person name="Pan Y.S."/>
            <person name="Xia L.Y."/>
            <person name="Li J."/>
            <person name="Zhao F."/>
            <person name="Cao W.C."/>
        </authorList>
    </citation>
    <scope>NUCLEOTIDE SEQUENCE</scope>
    <source>
        <strain evidence="1">Rmic-2018</strain>
    </source>
</reference>
<comment type="caution">
    <text evidence="1">The sequence shown here is derived from an EMBL/GenBank/DDBJ whole genome shotgun (WGS) entry which is preliminary data.</text>
</comment>
<sequence>MGAQKRPQVDPKQAWEWEEYTSANHLASTPALPKANSQSRWTYSREVWPEHILYTTMKVMRHNVSEKTITLRTNPVTSFLMWLQIYSVGREFLDNVLKRDQPFVRGVLNAVQYWQDRRKELFAIIHQSGNVHMFFTFPAAKWHWDKHLETLKRLRVSPEVVA</sequence>
<proteinExistence type="predicted"/>
<organism evidence="1 2">
    <name type="scientific">Rhipicephalus microplus</name>
    <name type="common">Cattle tick</name>
    <name type="synonym">Boophilus microplus</name>
    <dbReference type="NCBI Taxonomy" id="6941"/>
    <lineage>
        <taxon>Eukaryota</taxon>
        <taxon>Metazoa</taxon>
        <taxon>Ecdysozoa</taxon>
        <taxon>Arthropoda</taxon>
        <taxon>Chelicerata</taxon>
        <taxon>Arachnida</taxon>
        <taxon>Acari</taxon>
        <taxon>Parasitiformes</taxon>
        <taxon>Ixodida</taxon>
        <taxon>Ixodoidea</taxon>
        <taxon>Ixodidae</taxon>
        <taxon>Rhipicephalinae</taxon>
        <taxon>Rhipicephalus</taxon>
        <taxon>Boophilus</taxon>
    </lineage>
</organism>
<dbReference type="EMBL" id="JABSTU010004150">
    <property type="protein sequence ID" value="KAH7964192.1"/>
    <property type="molecule type" value="Genomic_DNA"/>
</dbReference>
<name>A0A9J6D013_RHIMP</name>
<dbReference type="AlphaFoldDB" id="A0A9J6D013"/>
<gene>
    <name evidence="1" type="ORF">HPB51_027571</name>
</gene>
<reference evidence="1" key="2">
    <citation type="submission" date="2021-09" db="EMBL/GenBank/DDBJ databases">
        <authorList>
            <person name="Jia N."/>
            <person name="Wang J."/>
            <person name="Shi W."/>
            <person name="Du L."/>
            <person name="Sun Y."/>
            <person name="Zhan W."/>
            <person name="Jiang J."/>
            <person name="Wang Q."/>
            <person name="Zhang B."/>
            <person name="Ji P."/>
            <person name="Sakyi L.B."/>
            <person name="Cui X."/>
            <person name="Yuan T."/>
            <person name="Jiang B."/>
            <person name="Yang W."/>
            <person name="Lam T.T.-Y."/>
            <person name="Chang Q."/>
            <person name="Ding S."/>
            <person name="Wang X."/>
            <person name="Zhu J."/>
            <person name="Ruan X."/>
            <person name="Zhao L."/>
            <person name="Wei J."/>
            <person name="Que T."/>
            <person name="Du C."/>
            <person name="Cheng J."/>
            <person name="Dai P."/>
            <person name="Han X."/>
            <person name="Huang E."/>
            <person name="Gao Y."/>
            <person name="Liu J."/>
            <person name="Shao H."/>
            <person name="Ye R."/>
            <person name="Li L."/>
            <person name="Wei W."/>
            <person name="Wang X."/>
            <person name="Wang C."/>
            <person name="Huo Q."/>
            <person name="Li W."/>
            <person name="Guo W."/>
            <person name="Chen H."/>
            <person name="Chen S."/>
            <person name="Zhou L."/>
            <person name="Zhou L."/>
            <person name="Ni X."/>
            <person name="Tian J."/>
            <person name="Zhou Y."/>
            <person name="Sheng Y."/>
            <person name="Liu T."/>
            <person name="Pan Y."/>
            <person name="Xia L."/>
            <person name="Li J."/>
            <person name="Zhao F."/>
            <person name="Cao W."/>
        </authorList>
    </citation>
    <scope>NUCLEOTIDE SEQUENCE</scope>
    <source>
        <strain evidence="1">Rmic-2018</strain>
        <tissue evidence="1">Larvae</tissue>
    </source>
</reference>
<accession>A0A9J6D013</accession>
<keyword evidence="2" id="KW-1185">Reference proteome</keyword>
<dbReference type="Proteomes" id="UP000821866">
    <property type="component" value="Unassembled WGS sequence"/>
</dbReference>
<protein>
    <submittedName>
        <fullName evidence="1">Uncharacterized protein</fullName>
    </submittedName>
</protein>
<evidence type="ECO:0000313" key="2">
    <source>
        <dbReference type="Proteomes" id="UP000821866"/>
    </source>
</evidence>
<evidence type="ECO:0000313" key="1">
    <source>
        <dbReference type="EMBL" id="KAH7964192.1"/>
    </source>
</evidence>